<feature type="signal peptide" evidence="2">
    <location>
        <begin position="1"/>
        <end position="24"/>
    </location>
</feature>
<organism evidence="3 4">
    <name type="scientific">Rhododendron griersonianum</name>
    <dbReference type="NCBI Taxonomy" id="479676"/>
    <lineage>
        <taxon>Eukaryota</taxon>
        <taxon>Viridiplantae</taxon>
        <taxon>Streptophyta</taxon>
        <taxon>Embryophyta</taxon>
        <taxon>Tracheophyta</taxon>
        <taxon>Spermatophyta</taxon>
        <taxon>Magnoliopsida</taxon>
        <taxon>eudicotyledons</taxon>
        <taxon>Gunneridae</taxon>
        <taxon>Pentapetalae</taxon>
        <taxon>asterids</taxon>
        <taxon>Ericales</taxon>
        <taxon>Ericaceae</taxon>
        <taxon>Ericoideae</taxon>
        <taxon>Rhodoreae</taxon>
        <taxon>Rhododendron</taxon>
    </lineage>
</organism>
<comment type="caution">
    <text evidence="3">The sequence shown here is derived from an EMBL/GenBank/DDBJ whole genome shotgun (WGS) entry which is preliminary data.</text>
</comment>
<dbReference type="EMBL" id="JACTNZ010000013">
    <property type="protein sequence ID" value="KAG5514184.1"/>
    <property type="molecule type" value="Genomic_DNA"/>
</dbReference>
<dbReference type="PRINTS" id="PR01217">
    <property type="entry name" value="PRICHEXTENSN"/>
</dbReference>
<keyword evidence="2" id="KW-0732">Signal</keyword>
<keyword evidence="4" id="KW-1185">Reference proteome</keyword>
<feature type="region of interest" description="Disordered" evidence="1">
    <location>
        <begin position="62"/>
        <end position="99"/>
    </location>
</feature>
<feature type="region of interest" description="Disordered" evidence="1">
    <location>
        <begin position="163"/>
        <end position="207"/>
    </location>
</feature>
<dbReference type="Proteomes" id="UP000823749">
    <property type="component" value="Chromosome 13"/>
</dbReference>
<evidence type="ECO:0000256" key="2">
    <source>
        <dbReference type="SAM" id="SignalP"/>
    </source>
</evidence>
<feature type="compositionally biased region" description="Polar residues" evidence="1">
    <location>
        <begin position="163"/>
        <end position="205"/>
    </location>
</feature>
<accession>A0AAV6HKG4</accession>
<gene>
    <name evidence="3" type="ORF">RHGRI_035547</name>
</gene>
<dbReference type="PANTHER" id="PTHR37702:SF9">
    <property type="entry name" value="PROLINE-RICH FAMILY PROTEIN"/>
    <property type="match status" value="1"/>
</dbReference>
<protein>
    <submittedName>
        <fullName evidence="3">Uncharacterized protein</fullName>
    </submittedName>
</protein>
<dbReference type="AlphaFoldDB" id="A0AAV6HKG4"/>
<name>A0AAV6HKG4_9ERIC</name>
<feature type="chain" id="PRO_5043484679" evidence="2">
    <location>
        <begin position="25"/>
        <end position="259"/>
    </location>
</feature>
<evidence type="ECO:0000256" key="1">
    <source>
        <dbReference type="SAM" id="MobiDB-lite"/>
    </source>
</evidence>
<dbReference type="PANTHER" id="PTHR37702">
    <property type="entry name" value="PROLINE-RICH FAMILY PROTEIN"/>
    <property type="match status" value="1"/>
</dbReference>
<sequence length="259" mass="27983">MIRNHRILFLSLSLFVSQLNVSLATSAITAVLRDQVACTMCDSCDNPCQPFLSPPPPPLPPCPPLPSPLPPSPPPPSSDPNCPPPPSPPSPAISFDSPPPPVLPSVPTFGYYSPPPPSPSESGGGWYYPPPNGYSFPAPPPPFPILPYFPYYYYTPPPSDFMNSSVPSAKHSSPKSGHGSQNENVAQQKVETTGENDAASNQSSGCMACSQRNKDCVEKGRDAQVEFLVLYLELSSPLEYRKNSSSILEKRTRAREPDF</sequence>
<evidence type="ECO:0000313" key="4">
    <source>
        <dbReference type="Proteomes" id="UP000823749"/>
    </source>
</evidence>
<evidence type="ECO:0000313" key="3">
    <source>
        <dbReference type="EMBL" id="KAG5514184.1"/>
    </source>
</evidence>
<proteinExistence type="predicted"/>
<reference evidence="3 4" key="1">
    <citation type="submission" date="2020-08" db="EMBL/GenBank/DDBJ databases">
        <title>Plant Genome Project.</title>
        <authorList>
            <person name="Zhang R.-G."/>
        </authorList>
    </citation>
    <scope>NUCLEOTIDE SEQUENCE [LARGE SCALE GENOMIC DNA]</scope>
    <source>
        <strain evidence="3">WSP0</strain>
        <tissue evidence="3">Leaf</tissue>
    </source>
</reference>